<dbReference type="KEGG" id="cbv:U729_2050"/>
<evidence type="ECO:0000313" key="9">
    <source>
        <dbReference type="EMBL" id="AIY84073.1"/>
    </source>
</evidence>
<name>A0A0A7FWV6_9CLOT</name>
<dbReference type="InterPro" id="IPR004552">
    <property type="entry name" value="AGP_acyltrans"/>
</dbReference>
<dbReference type="NCBIfam" id="TIGR00530">
    <property type="entry name" value="AGP_acyltrn"/>
    <property type="match status" value="1"/>
</dbReference>
<accession>A0A0A7FWV6</accession>
<dbReference type="GO" id="GO:0003841">
    <property type="term" value="F:1-acylglycerol-3-phosphate O-acyltransferase activity"/>
    <property type="evidence" value="ECO:0007669"/>
    <property type="project" value="UniProtKB-UniRule"/>
</dbReference>
<dbReference type="eggNOG" id="COG0204">
    <property type="taxonomic scope" value="Bacteria"/>
</dbReference>
<evidence type="ECO:0000313" key="10">
    <source>
        <dbReference type="Proteomes" id="UP000030635"/>
    </source>
</evidence>
<dbReference type="HOGENOM" id="CLU_027938_6_3_9"/>
<dbReference type="GO" id="GO:0006654">
    <property type="term" value="P:phosphatidic acid biosynthetic process"/>
    <property type="evidence" value="ECO:0007669"/>
    <property type="project" value="TreeGrafter"/>
</dbReference>
<dbReference type="GO" id="GO:0016020">
    <property type="term" value="C:membrane"/>
    <property type="evidence" value="ECO:0007669"/>
    <property type="project" value="InterPro"/>
</dbReference>
<reference evidence="9 10" key="1">
    <citation type="journal article" date="2015" name="Infect. Genet. Evol.">
        <title>Genomic sequences of six botulinum neurotoxin-producing strains representing three clostridial species illustrate the mobility and diversity of botulinum neurotoxin genes.</title>
        <authorList>
            <person name="Smith T.J."/>
            <person name="Hill K.K."/>
            <person name="Xie G."/>
            <person name="Foley B.T."/>
            <person name="Williamson C.H."/>
            <person name="Foster J.T."/>
            <person name="Johnson S.L."/>
            <person name="Chertkov O."/>
            <person name="Teshima H."/>
            <person name="Gibbons H.S."/>
            <person name="Johnsky L.A."/>
            <person name="Karavis M.A."/>
            <person name="Smith L.A."/>
        </authorList>
    </citation>
    <scope>NUCLEOTIDE SEQUENCE [LARGE SCALE GENOMIC DNA]</scope>
    <source>
        <strain evidence="9">Sullivan</strain>
    </source>
</reference>
<evidence type="ECO:0000256" key="6">
    <source>
        <dbReference type="ARBA" id="ARBA00023315"/>
    </source>
</evidence>
<feature type="domain" description="Phospholipid/glycerol acyltransferase" evidence="8">
    <location>
        <begin position="71"/>
        <end position="185"/>
    </location>
</feature>
<comment type="pathway">
    <text evidence="1">Lipid metabolism.</text>
</comment>
<keyword evidence="4 7" id="KW-0808">Transferase</keyword>
<keyword evidence="3 7" id="KW-0444">Lipid biosynthesis</keyword>
<dbReference type="EMBL" id="CP006905">
    <property type="protein sequence ID" value="AIY84073.1"/>
    <property type="molecule type" value="Genomic_DNA"/>
</dbReference>
<dbReference type="STRING" id="1561.NPD11_962"/>
<dbReference type="Proteomes" id="UP000030635">
    <property type="component" value="Chromosome"/>
</dbReference>
<dbReference type="RefSeq" id="WP_039314457.1">
    <property type="nucleotide sequence ID" value="NZ_CP006905.1"/>
</dbReference>
<evidence type="ECO:0000256" key="4">
    <source>
        <dbReference type="ARBA" id="ARBA00022679"/>
    </source>
</evidence>
<evidence type="ECO:0000256" key="2">
    <source>
        <dbReference type="ARBA" id="ARBA00008655"/>
    </source>
</evidence>
<evidence type="ECO:0000256" key="3">
    <source>
        <dbReference type="ARBA" id="ARBA00022516"/>
    </source>
</evidence>
<organism evidence="9 10">
    <name type="scientific">Clostridium baratii str. Sullivan</name>
    <dbReference type="NCBI Taxonomy" id="1415775"/>
    <lineage>
        <taxon>Bacteria</taxon>
        <taxon>Bacillati</taxon>
        <taxon>Bacillota</taxon>
        <taxon>Clostridia</taxon>
        <taxon>Eubacteriales</taxon>
        <taxon>Clostridiaceae</taxon>
        <taxon>Clostridium</taxon>
    </lineage>
</organism>
<dbReference type="EC" id="2.3.1.51" evidence="7"/>
<dbReference type="CDD" id="cd07989">
    <property type="entry name" value="LPLAT_AGPAT-like"/>
    <property type="match status" value="1"/>
</dbReference>
<proteinExistence type="inferred from homology"/>
<comment type="domain">
    <text evidence="7">The HXXXXD motif is essential for acyltransferase activity and may constitute the binding site for the phosphate moiety of the glycerol-3-phosphate.</text>
</comment>
<dbReference type="GeneID" id="60852545"/>
<keyword evidence="6 7" id="KW-0012">Acyltransferase</keyword>
<sequence length="236" mass="27051">MRIFKYISYFIYMIFVWLKGIKFKYIYKTKGEREAFMYGQNVFYKWCVYTIKTVGMDIEVKGYENIPNEACAFIGNHLSILDIPVLRYAANRDIGFVAKQEVLKVPVLGFWVKHMNCVPLDRSNPRSAIKVIAQGAQYLKDGYNMAIFPEGTRSKNGEVSEFKKGSMKLAVKAKAPIVPVSIDGTSKCFEDNKKFKEGKVTIVFGKPIYTGDLTKEEEKTLTSKVRDEVIKNMIRV</sequence>
<dbReference type="PANTHER" id="PTHR10434">
    <property type="entry name" value="1-ACYL-SN-GLYCEROL-3-PHOSPHATE ACYLTRANSFERASE"/>
    <property type="match status" value="1"/>
</dbReference>
<dbReference type="InterPro" id="IPR002123">
    <property type="entry name" value="Plipid/glycerol_acylTrfase"/>
</dbReference>
<keyword evidence="7" id="KW-1208">Phospholipid metabolism</keyword>
<keyword evidence="10" id="KW-1185">Reference proteome</keyword>
<comment type="catalytic activity">
    <reaction evidence="7">
        <text>a 1-acyl-sn-glycero-3-phosphate + an acyl-CoA = a 1,2-diacyl-sn-glycero-3-phosphate + CoA</text>
        <dbReference type="Rhea" id="RHEA:19709"/>
        <dbReference type="ChEBI" id="CHEBI:57287"/>
        <dbReference type="ChEBI" id="CHEBI:57970"/>
        <dbReference type="ChEBI" id="CHEBI:58342"/>
        <dbReference type="ChEBI" id="CHEBI:58608"/>
        <dbReference type="EC" id="2.3.1.51"/>
    </reaction>
</comment>
<dbReference type="PANTHER" id="PTHR10434:SF64">
    <property type="entry name" value="1-ACYL-SN-GLYCEROL-3-PHOSPHATE ACYLTRANSFERASE-RELATED"/>
    <property type="match status" value="1"/>
</dbReference>
<gene>
    <name evidence="9" type="ORF">U729_2050</name>
</gene>
<dbReference type="SUPFAM" id="SSF69593">
    <property type="entry name" value="Glycerol-3-phosphate (1)-acyltransferase"/>
    <property type="match status" value="1"/>
</dbReference>
<keyword evidence="5 7" id="KW-0443">Lipid metabolism</keyword>
<evidence type="ECO:0000256" key="5">
    <source>
        <dbReference type="ARBA" id="ARBA00023098"/>
    </source>
</evidence>
<evidence type="ECO:0000256" key="1">
    <source>
        <dbReference type="ARBA" id="ARBA00005189"/>
    </source>
</evidence>
<evidence type="ECO:0000259" key="8">
    <source>
        <dbReference type="SMART" id="SM00563"/>
    </source>
</evidence>
<dbReference type="SMART" id="SM00563">
    <property type="entry name" value="PlsC"/>
    <property type="match status" value="1"/>
</dbReference>
<comment type="similarity">
    <text evidence="2 7">Belongs to the 1-acyl-sn-glycerol-3-phosphate acyltransferase family.</text>
</comment>
<dbReference type="OrthoDB" id="9803035at2"/>
<evidence type="ECO:0000256" key="7">
    <source>
        <dbReference type="RuleBase" id="RU361267"/>
    </source>
</evidence>
<dbReference type="Pfam" id="PF01553">
    <property type="entry name" value="Acyltransferase"/>
    <property type="match status" value="1"/>
</dbReference>
<dbReference type="AlphaFoldDB" id="A0A0A7FWV6"/>
<protein>
    <recommendedName>
        <fullName evidence="7">1-acyl-sn-glycerol-3-phosphate acyltransferase</fullName>
        <ecNumber evidence="7">2.3.1.51</ecNumber>
    </recommendedName>
</protein>
<keyword evidence="7" id="KW-0594">Phospholipid biosynthesis</keyword>